<evidence type="ECO:0000313" key="10">
    <source>
        <dbReference type="Proteomes" id="UP000006039"/>
    </source>
</evidence>
<dbReference type="Pfam" id="PF00400">
    <property type="entry name" value="WD40"/>
    <property type="match status" value="1"/>
</dbReference>
<feature type="repeat" description="WD" evidence="6">
    <location>
        <begin position="247"/>
        <end position="288"/>
    </location>
</feature>
<feature type="region of interest" description="Disordered" evidence="7">
    <location>
        <begin position="725"/>
        <end position="746"/>
    </location>
</feature>
<dbReference type="EMBL" id="GL385416">
    <property type="protein sequence ID" value="EJT68816.1"/>
    <property type="molecule type" value="Genomic_DNA"/>
</dbReference>
<feature type="region of interest" description="Disordered" evidence="7">
    <location>
        <begin position="422"/>
        <end position="457"/>
    </location>
</feature>
<feature type="compositionally biased region" description="Polar residues" evidence="7">
    <location>
        <begin position="922"/>
        <end position="937"/>
    </location>
</feature>
<evidence type="ECO:0000313" key="8">
    <source>
        <dbReference type="EMBL" id="EJT68816.1"/>
    </source>
</evidence>
<reference evidence="10" key="1">
    <citation type="submission" date="2010-07" db="EMBL/GenBank/DDBJ databases">
        <title>The genome sequence of Gaeumannomyces graminis var. tritici strain R3-111a-1.</title>
        <authorList>
            <consortium name="The Broad Institute Genome Sequencing Platform"/>
            <person name="Ma L.-J."/>
            <person name="Dead R."/>
            <person name="Young S."/>
            <person name="Zeng Q."/>
            <person name="Koehrsen M."/>
            <person name="Alvarado L."/>
            <person name="Berlin A."/>
            <person name="Chapman S.B."/>
            <person name="Chen Z."/>
            <person name="Freedman E."/>
            <person name="Gellesch M."/>
            <person name="Goldberg J."/>
            <person name="Griggs A."/>
            <person name="Gujja S."/>
            <person name="Heilman E.R."/>
            <person name="Heiman D."/>
            <person name="Hepburn T."/>
            <person name="Howarth C."/>
            <person name="Jen D."/>
            <person name="Larson L."/>
            <person name="Mehta T."/>
            <person name="Neiman D."/>
            <person name="Pearson M."/>
            <person name="Roberts A."/>
            <person name="Saif S."/>
            <person name="Shea T."/>
            <person name="Shenoy N."/>
            <person name="Sisk P."/>
            <person name="Stolte C."/>
            <person name="Sykes S."/>
            <person name="Walk T."/>
            <person name="White J."/>
            <person name="Yandava C."/>
            <person name="Haas B."/>
            <person name="Nusbaum C."/>
            <person name="Birren B."/>
        </authorList>
    </citation>
    <scope>NUCLEOTIDE SEQUENCE [LARGE SCALE GENOMIC DNA]</scope>
    <source>
        <strain evidence="10">R3-111a-1</strain>
    </source>
</reference>
<dbReference type="InterPro" id="IPR037590">
    <property type="entry name" value="WDR24"/>
</dbReference>
<dbReference type="PROSITE" id="PS50082">
    <property type="entry name" value="WD_REPEATS_2"/>
    <property type="match status" value="1"/>
</dbReference>
<feature type="region of interest" description="Disordered" evidence="7">
    <location>
        <begin position="1"/>
        <end position="28"/>
    </location>
</feature>
<name>J3PJD8_GAET3</name>
<dbReference type="eggNOG" id="KOG0269">
    <property type="taxonomic scope" value="Eukaryota"/>
</dbReference>
<keyword evidence="3" id="KW-0677">Repeat</keyword>
<dbReference type="PROSITE" id="PS00678">
    <property type="entry name" value="WD_REPEATS_1"/>
    <property type="match status" value="1"/>
</dbReference>
<dbReference type="SUPFAM" id="SSF50978">
    <property type="entry name" value="WD40 repeat-like"/>
    <property type="match status" value="1"/>
</dbReference>
<dbReference type="OrthoDB" id="60955at2759"/>
<keyword evidence="4" id="KW-0863">Zinc-finger</keyword>
<dbReference type="PANTHER" id="PTHR46200:SF1">
    <property type="entry name" value="GATOR COMPLEX PROTEIN WDR24"/>
    <property type="match status" value="1"/>
</dbReference>
<evidence type="ECO:0000256" key="7">
    <source>
        <dbReference type="SAM" id="MobiDB-lite"/>
    </source>
</evidence>
<feature type="region of interest" description="Disordered" evidence="7">
    <location>
        <begin position="1149"/>
        <end position="1170"/>
    </location>
</feature>
<feature type="compositionally biased region" description="Low complexity" evidence="7">
    <location>
        <begin position="437"/>
        <end position="449"/>
    </location>
</feature>
<dbReference type="SMART" id="SM00320">
    <property type="entry name" value="WD40"/>
    <property type="match status" value="5"/>
</dbReference>
<feature type="compositionally biased region" description="Polar residues" evidence="7">
    <location>
        <begin position="865"/>
        <end position="888"/>
    </location>
</feature>
<reference evidence="8" key="3">
    <citation type="submission" date="2010-09" db="EMBL/GenBank/DDBJ databases">
        <title>Annotation of Gaeumannomyces graminis var. tritici R3-111a-1.</title>
        <authorList>
            <consortium name="The Broad Institute Genome Sequencing Platform"/>
            <person name="Ma L.-J."/>
            <person name="Dead R."/>
            <person name="Young S.K."/>
            <person name="Zeng Q."/>
            <person name="Gargeya S."/>
            <person name="Fitzgerald M."/>
            <person name="Haas B."/>
            <person name="Abouelleil A."/>
            <person name="Alvarado L."/>
            <person name="Arachchi H.M."/>
            <person name="Berlin A."/>
            <person name="Brown A."/>
            <person name="Chapman S.B."/>
            <person name="Chen Z."/>
            <person name="Dunbar C."/>
            <person name="Freedman E."/>
            <person name="Gearin G."/>
            <person name="Gellesch M."/>
            <person name="Goldberg J."/>
            <person name="Griggs A."/>
            <person name="Gujja S."/>
            <person name="Heiman D."/>
            <person name="Howarth C."/>
            <person name="Larson L."/>
            <person name="Lui A."/>
            <person name="MacDonald P.J.P."/>
            <person name="Mehta T."/>
            <person name="Montmayeur A."/>
            <person name="Murphy C."/>
            <person name="Neiman D."/>
            <person name="Pearson M."/>
            <person name="Priest M."/>
            <person name="Roberts A."/>
            <person name="Saif S."/>
            <person name="Shea T."/>
            <person name="Shenoy N."/>
            <person name="Sisk P."/>
            <person name="Stolte C."/>
            <person name="Sykes S."/>
            <person name="Yandava C."/>
            <person name="Wortman J."/>
            <person name="Nusbaum C."/>
            <person name="Birren B."/>
        </authorList>
    </citation>
    <scope>NUCLEOTIDE SEQUENCE</scope>
    <source>
        <strain evidence="8">R3-111a-1</strain>
    </source>
</reference>
<feature type="region of interest" description="Disordered" evidence="7">
    <location>
        <begin position="762"/>
        <end position="893"/>
    </location>
</feature>
<keyword evidence="10" id="KW-1185">Reference proteome</keyword>
<feature type="compositionally biased region" description="Low complexity" evidence="7">
    <location>
        <begin position="16"/>
        <end position="25"/>
    </location>
</feature>
<evidence type="ECO:0000256" key="1">
    <source>
        <dbReference type="ARBA" id="ARBA00022574"/>
    </source>
</evidence>
<dbReference type="STRING" id="644352.J3PJD8"/>
<dbReference type="GO" id="GO:0005829">
    <property type="term" value="C:cytosol"/>
    <property type="evidence" value="ECO:0007669"/>
    <property type="project" value="TreeGrafter"/>
</dbReference>
<feature type="compositionally biased region" description="Basic and acidic residues" evidence="7">
    <location>
        <begin position="783"/>
        <end position="799"/>
    </location>
</feature>
<dbReference type="InterPro" id="IPR015943">
    <property type="entry name" value="WD40/YVTN_repeat-like_dom_sf"/>
</dbReference>
<accession>J3PJD8</accession>
<dbReference type="Gene3D" id="2.130.10.10">
    <property type="entry name" value="YVTN repeat-like/Quinoprotein amine dehydrogenase"/>
    <property type="match status" value="1"/>
</dbReference>
<organism evidence="8">
    <name type="scientific">Gaeumannomyces tritici (strain R3-111a-1)</name>
    <name type="common">Wheat and barley take-all root rot fungus</name>
    <name type="synonym">Gaeumannomyces graminis var. tritici</name>
    <dbReference type="NCBI Taxonomy" id="644352"/>
    <lineage>
        <taxon>Eukaryota</taxon>
        <taxon>Fungi</taxon>
        <taxon>Dikarya</taxon>
        <taxon>Ascomycota</taxon>
        <taxon>Pezizomycotina</taxon>
        <taxon>Sordariomycetes</taxon>
        <taxon>Sordariomycetidae</taxon>
        <taxon>Magnaporthales</taxon>
        <taxon>Magnaporthaceae</taxon>
        <taxon>Gaeumannomyces</taxon>
    </lineage>
</organism>
<dbReference type="VEuPathDB" id="FungiDB:GGTG_13617"/>
<feature type="region of interest" description="Disordered" evidence="7">
    <location>
        <begin position="922"/>
        <end position="961"/>
    </location>
</feature>
<proteinExistence type="predicted"/>
<evidence type="ECO:0000256" key="3">
    <source>
        <dbReference type="ARBA" id="ARBA00022737"/>
    </source>
</evidence>
<dbReference type="GO" id="GO:0061700">
    <property type="term" value="C:GATOR2 complex"/>
    <property type="evidence" value="ECO:0007669"/>
    <property type="project" value="TreeGrafter"/>
</dbReference>
<evidence type="ECO:0000256" key="4">
    <source>
        <dbReference type="ARBA" id="ARBA00022771"/>
    </source>
</evidence>
<dbReference type="InterPro" id="IPR019775">
    <property type="entry name" value="WD40_repeat_CS"/>
</dbReference>
<dbReference type="GO" id="GO:0005774">
    <property type="term" value="C:vacuolar membrane"/>
    <property type="evidence" value="ECO:0007669"/>
    <property type="project" value="TreeGrafter"/>
</dbReference>
<feature type="region of interest" description="Disordered" evidence="7">
    <location>
        <begin position="475"/>
        <end position="501"/>
    </location>
</feature>
<evidence type="ECO:0000256" key="5">
    <source>
        <dbReference type="ARBA" id="ARBA00022833"/>
    </source>
</evidence>
<keyword evidence="5" id="KW-0862">Zinc</keyword>
<dbReference type="EnsemblFungi" id="EJT68816">
    <property type="protein sequence ID" value="EJT68816"/>
    <property type="gene ID" value="GGTG_13617"/>
</dbReference>
<dbReference type="HOGENOM" id="CLU_002874_1_0_1"/>
<dbReference type="PROSITE" id="PS50294">
    <property type="entry name" value="WD_REPEATS_REGION"/>
    <property type="match status" value="1"/>
</dbReference>
<reference evidence="9" key="4">
    <citation type="journal article" date="2015" name="G3 (Bethesda)">
        <title>Genome sequences of three phytopathogenic species of the Magnaporthaceae family of fungi.</title>
        <authorList>
            <person name="Okagaki L.H."/>
            <person name="Nunes C.C."/>
            <person name="Sailsbery J."/>
            <person name="Clay B."/>
            <person name="Brown D."/>
            <person name="John T."/>
            <person name="Oh Y."/>
            <person name="Young N."/>
            <person name="Fitzgerald M."/>
            <person name="Haas B.J."/>
            <person name="Zeng Q."/>
            <person name="Young S."/>
            <person name="Adiconis X."/>
            <person name="Fan L."/>
            <person name="Levin J.Z."/>
            <person name="Mitchell T.K."/>
            <person name="Okubara P.A."/>
            <person name="Farman M.L."/>
            <person name="Kohn L.M."/>
            <person name="Birren B."/>
            <person name="Ma L.-J."/>
            <person name="Dean R.A."/>
        </authorList>
    </citation>
    <scope>NUCLEOTIDE SEQUENCE</scope>
    <source>
        <strain evidence="9">R3-111a-1</strain>
    </source>
</reference>
<evidence type="ECO:0000313" key="9">
    <source>
        <dbReference type="EnsemblFungi" id="EJT68816"/>
    </source>
</evidence>
<dbReference type="InterPro" id="IPR001680">
    <property type="entry name" value="WD40_rpt"/>
</dbReference>
<dbReference type="Proteomes" id="UP000006039">
    <property type="component" value="Unassembled WGS sequence"/>
</dbReference>
<evidence type="ECO:0000256" key="6">
    <source>
        <dbReference type="PROSITE-ProRule" id="PRU00221"/>
    </source>
</evidence>
<feature type="region of interest" description="Disordered" evidence="7">
    <location>
        <begin position="1338"/>
        <end position="1400"/>
    </location>
</feature>
<dbReference type="GO" id="GO:0008270">
    <property type="term" value="F:zinc ion binding"/>
    <property type="evidence" value="ECO:0007669"/>
    <property type="project" value="UniProtKB-KW"/>
</dbReference>
<keyword evidence="2" id="KW-0479">Metal-binding</keyword>
<reference evidence="8" key="2">
    <citation type="submission" date="2010-07" db="EMBL/GenBank/DDBJ databases">
        <authorList>
            <consortium name="The Broad Institute Genome Sequencing Platform"/>
            <consortium name="Broad Institute Genome Sequencing Center for Infectious Disease"/>
            <person name="Ma L.-J."/>
            <person name="Dead R."/>
            <person name="Young S."/>
            <person name="Zeng Q."/>
            <person name="Koehrsen M."/>
            <person name="Alvarado L."/>
            <person name="Berlin A."/>
            <person name="Chapman S.B."/>
            <person name="Chen Z."/>
            <person name="Freedman E."/>
            <person name="Gellesch M."/>
            <person name="Goldberg J."/>
            <person name="Griggs A."/>
            <person name="Gujja S."/>
            <person name="Heilman E.R."/>
            <person name="Heiman D."/>
            <person name="Hepburn T."/>
            <person name="Howarth C."/>
            <person name="Jen D."/>
            <person name="Larson L."/>
            <person name="Mehta T."/>
            <person name="Neiman D."/>
            <person name="Pearson M."/>
            <person name="Roberts A."/>
            <person name="Saif S."/>
            <person name="Shea T."/>
            <person name="Shenoy N."/>
            <person name="Sisk P."/>
            <person name="Stolte C."/>
            <person name="Sykes S."/>
            <person name="Walk T."/>
            <person name="White J."/>
            <person name="Yandava C."/>
            <person name="Haas B."/>
            <person name="Nusbaum C."/>
            <person name="Birren B."/>
        </authorList>
    </citation>
    <scope>NUCLEOTIDE SEQUENCE</scope>
    <source>
        <strain evidence="8">R3-111a-1</strain>
    </source>
</reference>
<feature type="compositionally biased region" description="Polar residues" evidence="7">
    <location>
        <begin position="804"/>
        <end position="813"/>
    </location>
</feature>
<dbReference type="GeneID" id="20354075"/>
<dbReference type="GO" id="GO:1904263">
    <property type="term" value="P:positive regulation of TORC1 signaling"/>
    <property type="evidence" value="ECO:0007669"/>
    <property type="project" value="TreeGrafter"/>
</dbReference>
<dbReference type="PANTHER" id="PTHR46200">
    <property type="entry name" value="GATOR COMPLEX PROTEIN WDR24"/>
    <property type="match status" value="1"/>
</dbReference>
<feature type="compositionally biased region" description="Gly residues" evidence="7">
    <location>
        <begin position="1361"/>
        <end position="1381"/>
    </location>
</feature>
<gene>
    <name evidence="9" type="primary">20354075</name>
    <name evidence="8" type="ORF">GGTG_13617</name>
</gene>
<sequence>MRKFLVGKPSIDHTTDSSLPTTSSPGVSTRAVYRPSAAQNAIFQAGAPISCLDRSADGRSAVLAGRHVLKIVSFDHLTVEERVDLRAAINAAKPSTSAPISDQLSIKDVKWAPPSSGAPAIFTACANGKIFHTDISRLAAGTLDIITMREDSRQVNTLDVNPHRGTFLLSGSQDGFVRGFDIREPATNRAGFVSFPTLKPPFKCNDGVRRVQWSPKEAFFFACGTDSGAVLKWDLRKATSPLLRINAHDANSACTSLAWHPDGEHIVSAGTDARLHVWDVSGRADKRQKPKMTISAPSPVASVAWRPGQWSATAQGRRAAQLAVSYGETGGRRLANSVVHLWDFARPTMPYKEIDRFDLSPMALLWHDRDMLWTAGQDGIFSQCDAAFAPRVLDRTPVSTMAFSPRGELAMFLDERAKAPRRAPASLHTVESRHHASPASPSYPAASPSNMFSVSRSDSEDDVAGSFLGTRKVGRSRRASLRSGAHALSTTPPSAPDDQPVASLDQSLKITGVFRTHQAMAVGPLPAAPRVEVYHFLASQYLETLDREFSHVPGGKPMVDRVVLILQHFARAADCVSQFRLAQTWRILAFAMEMLLKSRAQYHRSRRMNRARLGLDLTKEQRARFKDAGLVSVVRPSGGGQTTPRRLQPSVALSDKHLIARSLLSEEFESTSNVPTPLARPVGAGTPARQSSGGPTDHIPHEMSDVENFSLPPAAHPQILQQRRRLDSTPFSDASHDSDNTQFSSTEGYDFYDMEAMAKAVDVPQPRQRELPTPDGYTYPTSPDRRKPPVFRHDSDESFAHMFSISQTSDSITGSPIRSRGSPRRRPPVTSAPSEHAMRRASETDEDGEFQSRIRGKNLDLEHSPASSLRNRLHQQQTLRQTGTLETQASDDDYMRRLYDTQTTADSETSQQSSRLDPFTFAQQQPPAASRAGSPSVQHHKPPQPRINISPEDESSPDFIEGDYLPWQDDPDYPFPASAAAASMPAPAADGGYEPKTPLEPYTLLARALDFEAQHSALNASAIVLLLKPLVPEGLVDDFRAASILRQHHSRLMGMKLFVEAALLRNMCVQGWPRGVLESYWTDRYPSILSQGQQGVVASFLCSECKRPREIDRSSASTDSVWHRCKRCRSVVGPCAVCRHHGDTPIFEEGPDFPPACPQEKGGDGEEKGSAVTALGESDSVMATWWYCAGCAHGGHSTCLSQWHGVSILLGGGGSGSSTPSGPGLNMPSEGCCPVDGCGHACLPGRWRSESTATRTEEVGRAVMREASRSLAASSRGSPVLLPGNHNANNLLTPAGLPLLLAMASQHQQSGESPYGLHVHNDSNEVAQSRAVEGVRDALGVGAGGGGRSTAAPSLSSSPGRMGGGILGGGAAGSSGGGQVGGERERRKSVKFAPADGERR</sequence>
<dbReference type="RefSeq" id="XP_009229798.1">
    <property type="nucleotide sequence ID" value="XM_009231534.1"/>
</dbReference>
<evidence type="ECO:0000256" key="2">
    <source>
        <dbReference type="ARBA" id="ARBA00022723"/>
    </source>
</evidence>
<dbReference type="InterPro" id="IPR036322">
    <property type="entry name" value="WD40_repeat_dom_sf"/>
</dbReference>
<reference evidence="9" key="5">
    <citation type="submission" date="2018-04" db="UniProtKB">
        <authorList>
            <consortium name="EnsemblFungi"/>
        </authorList>
    </citation>
    <scope>IDENTIFICATION</scope>
    <source>
        <strain evidence="9">R3-111a-1</strain>
    </source>
</reference>
<dbReference type="GO" id="GO:0016239">
    <property type="term" value="P:positive regulation of macroautophagy"/>
    <property type="evidence" value="ECO:0007669"/>
    <property type="project" value="TreeGrafter"/>
</dbReference>
<keyword evidence="1 6" id="KW-0853">WD repeat</keyword>
<feature type="region of interest" description="Disordered" evidence="7">
    <location>
        <begin position="670"/>
        <end position="710"/>
    </location>
</feature>
<protein>
    <submittedName>
        <fullName evidence="8 9">Uncharacterized protein</fullName>
    </submittedName>
</protein>